<accession>A0A238WZE6</accession>
<evidence type="ECO:0000313" key="3">
    <source>
        <dbReference type="EMBL" id="SNR51957.1"/>
    </source>
</evidence>
<evidence type="ECO:0000256" key="2">
    <source>
        <dbReference type="SAM" id="SignalP"/>
    </source>
</evidence>
<dbReference type="PROSITE" id="PS51318">
    <property type="entry name" value="TAT"/>
    <property type="match status" value="1"/>
</dbReference>
<dbReference type="AlphaFoldDB" id="A0A238WZE6"/>
<organism evidence="3 4">
    <name type="scientific">Actinomadura mexicana</name>
    <dbReference type="NCBI Taxonomy" id="134959"/>
    <lineage>
        <taxon>Bacteria</taxon>
        <taxon>Bacillati</taxon>
        <taxon>Actinomycetota</taxon>
        <taxon>Actinomycetes</taxon>
        <taxon>Streptosporangiales</taxon>
        <taxon>Thermomonosporaceae</taxon>
        <taxon>Actinomadura</taxon>
    </lineage>
</organism>
<reference evidence="4" key="1">
    <citation type="submission" date="2017-06" db="EMBL/GenBank/DDBJ databases">
        <authorList>
            <person name="Varghese N."/>
            <person name="Submissions S."/>
        </authorList>
    </citation>
    <scope>NUCLEOTIDE SEQUENCE [LARGE SCALE GENOMIC DNA]</scope>
    <source>
        <strain evidence="4">DSM 44485</strain>
    </source>
</reference>
<evidence type="ECO:0000256" key="1">
    <source>
        <dbReference type="SAM" id="MobiDB-lite"/>
    </source>
</evidence>
<dbReference type="EMBL" id="FZNP01000003">
    <property type="protein sequence ID" value="SNR51957.1"/>
    <property type="molecule type" value="Genomic_DNA"/>
</dbReference>
<protein>
    <recommendedName>
        <fullName evidence="5">Ig-like domain-containing protein</fullName>
    </recommendedName>
</protein>
<feature type="chain" id="PRO_5038610658" description="Ig-like domain-containing protein" evidence="2">
    <location>
        <begin position="28"/>
        <end position="255"/>
    </location>
</feature>
<feature type="signal peptide" evidence="2">
    <location>
        <begin position="1"/>
        <end position="27"/>
    </location>
</feature>
<dbReference type="InterPro" id="IPR006311">
    <property type="entry name" value="TAT_signal"/>
</dbReference>
<keyword evidence="4" id="KW-1185">Reference proteome</keyword>
<dbReference type="RefSeq" id="WP_179278786.1">
    <property type="nucleotide sequence ID" value="NZ_FZNP01000003.1"/>
</dbReference>
<name>A0A238WZE6_9ACTN</name>
<sequence>MSHTPTRRRVASGITVAAALLSTFAFPAEALADGCGSANKGLDCNLSGVTGGGGGGGGGTGGGGSGGGSGPVAPPAPLGLIDNQDVETVDGPAGNAPPAAAPPDTWTLVQQARASAQFPVPTVHTAPRTKTFVRLRTSLWVDGFTVVRTQPITVGAQTVQATATPSSVTWNLGETQIVCQDAGSKDGKTCGYTYKRSSAGQPGGAWQITATITWKITWTCQGADCDPAGGTLDDQTMTSQPTPLIVSEIQTNTGG</sequence>
<proteinExistence type="predicted"/>
<evidence type="ECO:0008006" key="5">
    <source>
        <dbReference type="Google" id="ProtNLM"/>
    </source>
</evidence>
<feature type="compositionally biased region" description="Gly residues" evidence="1">
    <location>
        <begin position="57"/>
        <end position="70"/>
    </location>
</feature>
<gene>
    <name evidence="3" type="ORF">SAMN06265355_103504</name>
</gene>
<feature type="region of interest" description="Disordered" evidence="1">
    <location>
        <begin position="57"/>
        <end position="97"/>
    </location>
</feature>
<keyword evidence="2" id="KW-0732">Signal</keyword>
<evidence type="ECO:0000313" key="4">
    <source>
        <dbReference type="Proteomes" id="UP000198420"/>
    </source>
</evidence>
<dbReference type="Proteomes" id="UP000198420">
    <property type="component" value="Unassembled WGS sequence"/>
</dbReference>